<accession>A0ACA9L339</accession>
<dbReference type="Proteomes" id="UP000789525">
    <property type="component" value="Unassembled WGS sequence"/>
</dbReference>
<reference evidence="1" key="1">
    <citation type="submission" date="2021-06" db="EMBL/GenBank/DDBJ databases">
        <authorList>
            <person name="Kallberg Y."/>
            <person name="Tangrot J."/>
            <person name="Rosling A."/>
        </authorList>
    </citation>
    <scope>NUCLEOTIDE SEQUENCE</scope>
    <source>
        <strain evidence="1">CL356</strain>
    </source>
</reference>
<name>A0ACA9L339_9GLOM</name>
<proteinExistence type="predicted"/>
<dbReference type="EMBL" id="CAJVPT010004016">
    <property type="protein sequence ID" value="CAG8503242.1"/>
    <property type="molecule type" value="Genomic_DNA"/>
</dbReference>
<keyword evidence="2" id="KW-1185">Reference proteome</keyword>
<organism evidence="1 2">
    <name type="scientific">Acaulospora colombiana</name>
    <dbReference type="NCBI Taxonomy" id="27376"/>
    <lineage>
        <taxon>Eukaryota</taxon>
        <taxon>Fungi</taxon>
        <taxon>Fungi incertae sedis</taxon>
        <taxon>Mucoromycota</taxon>
        <taxon>Glomeromycotina</taxon>
        <taxon>Glomeromycetes</taxon>
        <taxon>Diversisporales</taxon>
        <taxon>Acaulosporaceae</taxon>
        <taxon>Acaulospora</taxon>
    </lineage>
</organism>
<evidence type="ECO:0000313" key="2">
    <source>
        <dbReference type="Proteomes" id="UP000789525"/>
    </source>
</evidence>
<evidence type="ECO:0000313" key="1">
    <source>
        <dbReference type="EMBL" id="CAG8503242.1"/>
    </source>
</evidence>
<protein>
    <submittedName>
        <fullName evidence="1">2564_t:CDS:1</fullName>
    </submittedName>
</protein>
<comment type="caution">
    <text evidence="1">The sequence shown here is derived from an EMBL/GenBank/DDBJ whole genome shotgun (WGS) entry which is preliminary data.</text>
</comment>
<gene>
    <name evidence="1" type="ORF">ACOLOM_LOCUS2894</name>
</gene>
<sequence>MSSERAVAINAVLKASQLCQQVFRHLIDGETITKSDRTPVTVADLGAQAVVNEILHNSFPDDVIIGEEDSKILRGEDGKQLREKVLSLANTVLDTPLDDEKLLEAIDRGSHPGGTQGRMWTLDPIDGTEGFIRGDQFAVCLALIIDGHVQLGVMGCPNFPVDHKTPEGEKGCLFVAVKGQGSFQRKFTSAEETQIRMTDISSPSDASFCESVVASHSSHEDSAKIAALLGVTKPAIRMDSQCKYCSVARGDADIYLRLTRGDYLENIWDHASGSLLIQEAGGIVSDIYSKPLDFSLGRKLDNNKGVIVAHPKIHSQVIDAVQKVSLNK</sequence>